<evidence type="ECO:0000313" key="2">
    <source>
        <dbReference type="EMBL" id="ORX69369.1"/>
    </source>
</evidence>
<keyword evidence="3" id="KW-1185">Reference proteome</keyword>
<keyword evidence="1" id="KW-0472">Membrane</keyword>
<accession>A0A1Y1W753</accession>
<evidence type="ECO:0000313" key="3">
    <source>
        <dbReference type="Proteomes" id="UP000193922"/>
    </source>
</evidence>
<keyword evidence="1" id="KW-0812">Transmembrane</keyword>
<name>A0A1Y1W753_9FUNG</name>
<reference evidence="2 3" key="1">
    <citation type="submission" date="2016-07" db="EMBL/GenBank/DDBJ databases">
        <title>Pervasive Adenine N6-methylation of Active Genes in Fungi.</title>
        <authorList>
            <consortium name="DOE Joint Genome Institute"/>
            <person name="Mondo S.J."/>
            <person name="Dannebaum R.O."/>
            <person name="Kuo R.C."/>
            <person name="Labutti K."/>
            <person name="Haridas S."/>
            <person name="Kuo A."/>
            <person name="Salamov A."/>
            <person name="Ahrendt S.R."/>
            <person name="Lipzen A."/>
            <person name="Sullivan W."/>
            <person name="Andreopoulos W.B."/>
            <person name="Clum A."/>
            <person name="Lindquist E."/>
            <person name="Daum C."/>
            <person name="Ramamoorthy G.K."/>
            <person name="Gryganskyi A."/>
            <person name="Culley D."/>
            <person name="Magnuson J.K."/>
            <person name="James T.Y."/>
            <person name="O'Malley M.A."/>
            <person name="Stajich J.E."/>
            <person name="Spatafora J.W."/>
            <person name="Visel A."/>
            <person name="Grigoriev I.V."/>
        </authorList>
    </citation>
    <scope>NUCLEOTIDE SEQUENCE [LARGE SCALE GENOMIC DNA]</scope>
    <source>
        <strain evidence="2 3">ATCC 12442</strain>
    </source>
</reference>
<evidence type="ECO:0000256" key="1">
    <source>
        <dbReference type="SAM" id="Phobius"/>
    </source>
</evidence>
<dbReference type="AlphaFoldDB" id="A0A1Y1W753"/>
<organism evidence="2 3">
    <name type="scientific">Linderina pennispora</name>
    <dbReference type="NCBI Taxonomy" id="61395"/>
    <lineage>
        <taxon>Eukaryota</taxon>
        <taxon>Fungi</taxon>
        <taxon>Fungi incertae sedis</taxon>
        <taxon>Zoopagomycota</taxon>
        <taxon>Kickxellomycotina</taxon>
        <taxon>Kickxellomycetes</taxon>
        <taxon>Kickxellales</taxon>
        <taxon>Kickxellaceae</taxon>
        <taxon>Linderina</taxon>
    </lineage>
</organism>
<comment type="caution">
    <text evidence="2">The sequence shown here is derived from an EMBL/GenBank/DDBJ whole genome shotgun (WGS) entry which is preliminary data.</text>
</comment>
<dbReference type="RefSeq" id="XP_040743057.1">
    <property type="nucleotide sequence ID" value="XM_040883642.1"/>
</dbReference>
<dbReference type="Proteomes" id="UP000193922">
    <property type="component" value="Unassembled WGS sequence"/>
</dbReference>
<keyword evidence="1" id="KW-1133">Transmembrane helix</keyword>
<sequence length="103" mass="11765">MCKMICGQRNCTHQHMALSGSKSVVWDRGIKQSHKFWLARKKLLLLLLGLCRKVAFFTVPITSTFAHLPSHQQCQQFSGHSLSRRRGARRSALQTLKRSWASS</sequence>
<gene>
    <name evidence="2" type="ORF">DL89DRAFT_160133</name>
</gene>
<dbReference type="EMBL" id="MCFD01000007">
    <property type="protein sequence ID" value="ORX69369.1"/>
    <property type="molecule type" value="Genomic_DNA"/>
</dbReference>
<protein>
    <submittedName>
        <fullName evidence="2">Uncharacterized protein</fullName>
    </submittedName>
</protein>
<feature type="transmembrane region" description="Helical" evidence="1">
    <location>
        <begin position="43"/>
        <end position="68"/>
    </location>
</feature>
<dbReference type="GeneID" id="63800290"/>
<proteinExistence type="predicted"/>